<evidence type="ECO:0000313" key="3">
    <source>
        <dbReference type="Proteomes" id="UP000256964"/>
    </source>
</evidence>
<feature type="compositionally biased region" description="Basic and acidic residues" evidence="1">
    <location>
        <begin position="1"/>
        <end position="18"/>
    </location>
</feature>
<feature type="compositionally biased region" description="Basic and acidic residues" evidence="1">
    <location>
        <begin position="213"/>
        <end position="236"/>
    </location>
</feature>
<accession>A0A371DAR2</accession>
<dbReference type="Proteomes" id="UP000256964">
    <property type="component" value="Unassembled WGS sequence"/>
</dbReference>
<sequence length="333" mass="36980">MLKDCGDCNRSKSSDRLQSKAIIPGRLQGLEGELTSPLSTVELQEGDRMSATEALNVPLRATNFPPPASNALKPDGELHVRTTILSPAFPEPTTEAQTPESVIYTRLVATRLEKSRRHQFATKASESTAEMLKHICRSLAISSEEAQWQDMYTARFSAAKLLPRRPGLDSELVYCKTKLVHPDSAQSTRAPEQGIIEPESPRVNSKCQLDSVRPSDKTARDPETRQRETQRLDSARPSEQSYRALGRRDRAEGKEKDEALRESGKSAELQRRSQASRKQDRDSAVWQIIIAYVVANNLGPCNFRADSVMTLAAAVAWLSQSCKTLQLHNSQAP</sequence>
<proteinExistence type="predicted"/>
<evidence type="ECO:0000256" key="1">
    <source>
        <dbReference type="SAM" id="MobiDB-lite"/>
    </source>
</evidence>
<feature type="compositionally biased region" description="Basic and acidic residues" evidence="1">
    <location>
        <begin position="246"/>
        <end position="280"/>
    </location>
</feature>
<name>A0A371DAR2_9APHY</name>
<feature type="region of interest" description="Disordered" evidence="1">
    <location>
        <begin position="182"/>
        <end position="280"/>
    </location>
</feature>
<feature type="region of interest" description="Disordered" evidence="1">
    <location>
        <begin position="1"/>
        <end position="20"/>
    </location>
</feature>
<evidence type="ECO:0000313" key="2">
    <source>
        <dbReference type="EMBL" id="RDX49623.1"/>
    </source>
</evidence>
<reference evidence="2 3" key="1">
    <citation type="journal article" date="2018" name="Biotechnol. Biofuels">
        <title>Integrative visual omics of the white-rot fungus Polyporus brumalis exposes the biotechnological potential of its oxidative enzymes for delignifying raw plant biomass.</title>
        <authorList>
            <person name="Miyauchi S."/>
            <person name="Rancon A."/>
            <person name="Drula E."/>
            <person name="Hage H."/>
            <person name="Chaduli D."/>
            <person name="Favel A."/>
            <person name="Grisel S."/>
            <person name="Henrissat B."/>
            <person name="Herpoel-Gimbert I."/>
            <person name="Ruiz-Duenas F.J."/>
            <person name="Chevret D."/>
            <person name="Hainaut M."/>
            <person name="Lin J."/>
            <person name="Wang M."/>
            <person name="Pangilinan J."/>
            <person name="Lipzen A."/>
            <person name="Lesage-Meessen L."/>
            <person name="Navarro D."/>
            <person name="Riley R."/>
            <person name="Grigoriev I.V."/>
            <person name="Zhou S."/>
            <person name="Raouche S."/>
            <person name="Rosso M.N."/>
        </authorList>
    </citation>
    <scope>NUCLEOTIDE SEQUENCE [LARGE SCALE GENOMIC DNA]</scope>
    <source>
        <strain evidence="2 3">BRFM 1820</strain>
    </source>
</reference>
<protein>
    <submittedName>
        <fullName evidence="2">Uncharacterized protein</fullName>
    </submittedName>
</protein>
<gene>
    <name evidence="2" type="ORF">OH76DRAFT_1471916</name>
</gene>
<dbReference type="AlphaFoldDB" id="A0A371DAR2"/>
<keyword evidence="3" id="KW-1185">Reference proteome</keyword>
<organism evidence="2 3">
    <name type="scientific">Lentinus brumalis</name>
    <dbReference type="NCBI Taxonomy" id="2498619"/>
    <lineage>
        <taxon>Eukaryota</taxon>
        <taxon>Fungi</taxon>
        <taxon>Dikarya</taxon>
        <taxon>Basidiomycota</taxon>
        <taxon>Agaricomycotina</taxon>
        <taxon>Agaricomycetes</taxon>
        <taxon>Polyporales</taxon>
        <taxon>Polyporaceae</taxon>
        <taxon>Lentinus</taxon>
    </lineage>
</organism>
<dbReference type="EMBL" id="KZ857404">
    <property type="protein sequence ID" value="RDX49623.1"/>
    <property type="molecule type" value="Genomic_DNA"/>
</dbReference>